<evidence type="ECO:0000256" key="1">
    <source>
        <dbReference type="SAM" id="Phobius"/>
    </source>
</evidence>
<gene>
    <name evidence="2" type="ORF">SAMN05421736_102275</name>
</gene>
<protein>
    <submittedName>
        <fullName evidence="2">Stage III sporulation protein AF</fullName>
    </submittedName>
</protein>
<proteinExistence type="predicted"/>
<accession>A0A1H3KVX1</accession>
<dbReference type="EMBL" id="FNPI01000002">
    <property type="protein sequence ID" value="SDY56271.1"/>
    <property type="molecule type" value="Genomic_DNA"/>
</dbReference>
<feature type="transmembrane region" description="Helical" evidence="1">
    <location>
        <begin position="36"/>
        <end position="54"/>
    </location>
</feature>
<evidence type="ECO:0000313" key="3">
    <source>
        <dbReference type="Proteomes" id="UP000198935"/>
    </source>
</evidence>
<dbReference type="AlphaFoldDB" id="A0A1H3KVX1"/>
<dbReference type="NCBIfam" id="TIGR02896">
    <property type="entry name" value="spore_III_AF"/>
    <property type="match status" value="1"/>
</dbReference>
<feature type="transmembrane region" description="Helical" evidence="1">
    <location>
        <begin position="6"/>
        <end position="24"/>
    </location>
</feature>
<reference evidence="3" key="1">
    <citation type="submission" date="2016-10" db="EMBL/GenBank/DDBJ databases">
        <authorList>
            <person name="Varghese N."/>
            <person name="Submissions S."/>
        </authorList>
    </citation>
    <scope>NUCLEOTIDE SEQUENCE [LARGE SCALE GENOMIC DNA]</scope>
    <source>
        <strain evidence="3">SP</strain>
    </source>
</reference>
<dbReference type="STRING" id="1503961.SAMN05421736_102275"/>
<keyword evidence="3" id="KW-1185">Reference proteome</keyword>
<evidence type="ECO:0000313" key="2">
    <source>
        <dbReference type="EMBL" id="SDY56271.1"/>
    </source>
</evidence>
<keyword evidence="1" id="KW-1133">Transmembrane helix</keyword>
<keyword evidence="1" id="KW-0812">Transmembrane</keyword>
<dbReference type="Pfam" id="PF09581">
    <property type="entry name" value="Spore_III_AF"/>
    <property type="match status" value="1"/>
</dbReference>
<sequence>MNTITAWITNIIILILLATILELLLPNSHMQRYVKLVVGLLLLMVMIHPLLSIFQVDPEEWLADLAAWDTAAESEETSFIESKKMDIEKEGLAYISEQAAVLLREQASSELEKRFEVVPLDVYIEFEPVYEEESLSLIKTEDLLDNLSGVYVLLSPKDEEDAQREGIAVVEINPVKIEKADGDPEEVEEAEKTAEIRVFLAALWEIPEEKIHVQMKGGEETA</sequence>
<dbReference type="Proteomes" id="UP000198935">
    <property type="component" value="Unassembled WGS sequence"/>
</dbReference>
<dbReference type="InterPro" id="IPR014245">
    <property type="entry name" value="Spore_III_AF"/>
</dbReference>
<organism evidence="2 3">
    <name type="scientific">Evansella caseinilytica</name>
    <dbReference type="NCBI Taxonomy" id="1503961"/>
    <lineage>
        <taxon>Bacteria</taxon>
        <taxon>Bacillati</taxon>
        <taxon>Bacillota</taxon>
        <taxon>Bacilli</taxon>
        <taxon>Bacillales</taxon>
        <taxon>Bacillaceae</taxon>
        <taxon>Evansella</taxon>
    </lineage>
</organism>
<keyword evidence="1" id="KW-0472">Membrane</keyword>
<name>A0A1H3KVX1_9BACI</name>